<evidence type="ECO:0000313" key="12">
    <source>
        <dbReference type="EMBL" id="GEK94108.1"/>
    </source>
</evidence>
<dbReference type="InterPro" id="IPR027477">
    <property type="entry name" value="Succ_DH/fumarate_Rdtase_cat_sf"/>
</dbReference>
<evidence type="ECO:0000256" key="7">
    <source>
        <dbReference type="ARBA" id="ARBA00022827"/>
    </source>
</evidence>
<dbReference type="AlphaFoldDB" id="A0A511B115"/>
<dbReference type="EMBL" id="BJUZ01000002">
    <property type="protein sequence ID" value="GEK94108.1"/>
    <property type="molecule type" value="Genomic_DNA"/>
</dbReference>
<dbReference type="SUPFAM" id="SSF46977">
    <property type="entry name" value="Succinate dehydrogenase/fumarate reductase flavoprotein C-terminal domain"/>
    <property type="match status" value="1"/>
</dbReference>
<evidence type="ECO:0000313" key="13">
    <source>
        <dbReference type="Proteomes" id="UP000321230"/>
    </source>
</evidence>
<keyword evidence="6" id="KW-0662">Pyridine nucleotide biosynthesis</keyword>
<protein>
    <recommendedName>
        <fullName evidence="4">L-aspartate oxidase</fullName>
        <ecNumber evidence="4">1.4.3.16</ecNumber>
    </recommendedName>
</protein>
<dbReference type="Pfam" id="PF00890">
    <property type="entry name" value="FAD_binding_2"/>
    <property type="match status" value="1"/>
</dbReference>
<evidence type="ECO:0000256" key="3">
    <source>
        <dbReference type="ARBA" id="ARBA00008562"/>
    </source>
</evidence>
<dbReference type="Gene3D" id="1.20.58.100">
    <property type="entry name" value="Fumarate reductase/succinate dehydrogenase flavoprotein-like, C-terminal domain"/>
    <property type="match status" value="1"/>
</dbReference>
<evidence type="ECO:0000256" key="1">
    <source>
        <dbReference type="ARBA" id="ARBA00001974"/>
    </source>
</evidence>
<evidence type="ECO:0000259" key="10">
    <source>
        <dbReference type="Pfam" id="PF00890"/>
    </source>
</evidence>
<dbReference type="NCBIfam" id="NF005701">
    <property type="entry name" value="PRK07512.1"/>
    <property type="match status" value="1"/>
</dbReference>
<dbReference type="InterPro" id="IPR015939">
    <property type="entry name" value="Fum_Rdtase/Succ_DH_flav-like_C"/>
</dbReference>
<evidence type="ECO:0000256" key="6">
    <source>
        <dbReference type="ARBA" id="ARBA00022642"/>
    </source>
</evidence>
<evidence type="ECO:0000256" key="5">
    <source>
        <dbReference type="ARBA" id="ARBA00022630"/>
    </source>
</evidence>
<organism evidence="12 13">
    <name type="scientific">Gluconobacter wancherniae NBRC 103581</name>
    <dbReference type="NCBI Taxonomy" id="656744"/>
    <lineage>
        <taxon>Bacteria</taxon>
        <taxon>Pseudomonadati</taxon>
        <taxon>Pseudomonadota</taxon>
        <taxon>Alphaproteobacteria</taxon>
        <taxon>Acetobacterales</taxon>
        <taxon>Acetobacteraceae</taxon>
        <taxon>Gluconobacter</taxon>
    </lineage>
</organism>
<dbReference type="Proteomes" id="UP000321230">
    <property type="component" value="Unassembled WGS sequence"/>
</dbReference>
<dbReference type="InterPro" id="IPR005288">
    <property type="entry name" value="NadB"/>
</dbReference>
<comment type="caution">
    <text evidence="12">The sequence shown here is derived from an EMBL/GenBank/DDBJ whole genome shotgun (WGS) entry which is preliminary data.</text>
</comment>
<dbReference type="Gene3D" id="3.50.50.60">
    <property type="entry name" value="FAD/NAD(P)-binding domain"/>
    <property type="match status" value="1"/>
</dbReference>
<gene>
    <name evidence="12" type="ORF">GWA01_18780</name>
</gene>
<evidence type="ECO:0000256" key="9">
    <source>
        <dbReference type="ARBA" id="ARBA00048305"/>
    </source>
</evidence>
<dbReference type="Gene3D" id="3.90.700.10">
    <property type="entry name" value="Succinate dehydrogenase/fumarate reductase flavoprotein, catalytic domain"/>
    <property type="match status" value="1"/>
</dbReference>
<reference evidence="12 13" key="1">
    <citation type="submission" date="2019-07" db="EMBL/GenBank/DDBJ databases">
        <title>Whole genome shotgun sequence of Gluconobacter wancherniae NBRC 103581.</title>
        <authorList>
            <person name="Hosoyama A."/>
            <person name="Uohara A."/>
            <person name="Ohji S."/>
            <person name="Ichikawa N."/>
        </authorList>
    </citation>
    <scope>NUCLEOTIDE SEQUENCE [LARGE SCALE GENOMIC DNA]</scope>
    <source>
        <strain evidence="12 13">NBRC 103581</strain>
    </source>
</reference>
<keyword evidence="5" id="KW-0285">Flavoprotein</keyword>
<dbReference type="EC" id="1.4.3.16" evidence="4"/>
<comment type="cofactor">
    <cofactor evidence="1">
        <name>FAD</name>
        <dbReference type="ChEBI" id="CHEBI:57692"/>
    </cofactor>
</comment>
<dbReference type="PRINTS" id="PR00368">
    <property type="entry name" value="FADPNR"/>
</dbReference>
<dbReference type="PANTHER" id="PTHR42716">
    <property type="entry name" value="L-ASPARTATE OXIDASE"/>
    <property type="match status" value="1"/>
</dbReference>
<keyword evidence="13" id="KW-1185">Reference proteome</keyword>
<feature type="domain" description="FAD-dependent oxidoreductase 2 FAD-binding" evidence="10">
    <location>
        <begin position="10"/>
        <end position="370"/>
    </location>
</feature>
<keyword evidence="8" id="KW-0560">Oxidoreductase</keyword>
<comment type="catalytic activity">
    <reaction evidence="9">
        <text>L-aspartate + O2 = iminosuccinate + H2O2</text>
        <dbReference type="Rhea" id="RHEA:25876"/>
        <dbReference type="ChEBI" id="CHEBI:15379"/>
        <dbReference type="ChEBI" id="CHEBI:16240"/>
        <dbReference type="ChEBI" id="CHEBI:29991"/>
        <dbReference type="ChEBI" id="CHEBI:77875"/>
        <dbReference type="EC" id="1.4.3.16"/>
    </reaction>
    <physiologicalReaction direction="left-to-right" evidence="9">
        <dbReference type="Rhea" id="RHEA:25877"/>
    </physiologicalReaction>
</comment>
<dbReference type="RefSeq" id="WP_228118499.1">
    <property type="nucleotide sequence ID" value="NZ_BARC01000006.1"/>
</dbReference>
<evidence type="ECO:0000256" key="4">
    <source>
        <dbReference type="ARBA" id="ARBA00012173"/>
    </source>
</evidence>
<keyword evidence="7" id="KW-0274">FAD</keyword>
<evidence type="ECO:0000256" key="2">
    <source>
        <dbReference type="ARBA" id="ARBA00004950"/>
    </source>
</evidence>
<dbReference type="SUPFAM" id="SSF56425">
    <property type="entry name" value="Succinate dehydrogenase/fumarate reductase flavoprotein, catalytic domain"/>
    <property type="match status" value="1"/>
</dbReference>
<dbReference type="UniPathway" id="UPA00253">
    <property type="reaction ID" value="UER00326"/>
</dbReference>
<dbReference type="Pfam" id="PF02910">
    <property type="entry name" value="Succ_DH_flav_C"/>
    <property type="match status" value="1"/>
</dbReference>
<dbReference type="SUPFAM" id="SSF51905">
    <property type="entry name" value="FAD/NAD(P)-binding domain"/>
    <property type="match status" value="1"/>
</dbReference>
<evidence type="ECO:0000259" key="11">
    <source>
        <dbReference type="Pfam" id="PF02910"/>
    </source>
</evidence>
<dbReference type="GO" id="GO:0008734">
    <property type="term" value="F:L-aspartate oxidase activity"/>
    <property type="evidence" value="ECO:0007669"/>
    <property type="project" value="UniProtKB-EC"/>
</dbReference>
<accession>A0A511B115</accession>
<comment type="similarity">
    <text evidence="3">Belongs to the FAD-dependent oxidoreductase 2 family. NadB subfamily.</text>
</comment>
<dbReference type="InterPro" id="IPR037099">
    <property type="entry name" value="Fum_R/Succ_DH_flav-like_C_sf"/>
</dbReference>
<feature type="domain" description="Fumarate reductase/succinate dehydrogenase flavoprotein-like C-terminal" evidence="11">
    <location>
        <begin position="442"/>
        <end position="478"/>
    </location>
</feature>
<comment type="pathway">
    <text evidence="2">Cofactor biosynthesis; NAD(+) biosynthesis; iminoaspartate from L-aspartate (oxidase route): step 1/1.</text>
</comment>
<dbReference type="InterPro" id="IPR036188">
    <property type="entry name" value="FAD/NAD-bd_sf"/>
</dbReference>
<proteinExistence type="inferred from homology"/>
<dbReference type="GO" id="GO:0034628">
    <property type="term" value="P:'de novo' NAD+ biosynthetic process from L-aspartate"/>
    <property type="evidence" value="ECO:0007669"/>
    <property type="project" value="TreeGrafter"/>
</dbReference>
<name>A0A511B115_9PROT</name>
<dbReference type="PANTHER" id="PTHR42716:SF2">
    <property type="entry name" value="L-ASPARTATE OXIDASE, CHLOROPLASTIC"/>
    <property type="match status" value="1"/>
</dbReference>
<dbReference type="InterPro" id="IPR003953">
    <property type="entry name" value="FAD-dep_OxRdtase_2_FAD-bd"/>
</dbReference>
<evidence type="ECO:0000256" key="8">
    <source>
        <dbReference type="ARBA" id="ARBA00023002"/>
    </source>
</evidence>
<sequence>MMPEMDGQPVIAGAGLAGIMAALSMGRPCILLSSGLLGRDTASSLAQGGIAAAMSAVDSPELHAEDTLIAGAGLCDPDVVRAITLCAPGAIEELLALGVPFDRNAQGDLDLHLEAAHRRARIVHARGDGSGAAIMHTLIAQVLNAPYVTVVECAVLEHVQTQGGKVSGVVVRHDGVSHVLRTNACVIASGGIGGLYEETTSPAPVAGGGLSVAARAGARLIDLEFVQFHPTSLVTKTPGRRPLVSEAVRGSGALLIDETGARFTDELAPRDQVARAIAAHIAAGHETFLDAREAIGKSFPTRFPAIALACHNAGIDPVTMPIPVHPAVHYHMGGIETDLSGRTSIPGLWACGEAACTGLHGANRLASNSLLEAFVMGRAVGRDISGFTVQAPPERLAPALVAYGDYRHILGTYAGILRDAQGLTRGLELLTPHIGHDGSALVGALVCHAALHRQESRGAHYRRDFTRTDANATRYAFTLADVFSDMPSLEKVFS</sequence>